<reference evidence="1 2" key="1">
    <citation type="journal article" date="2019" name="Int. J. Syst. Evol. Microbiol.">
        <title>The Global Catalogue of Microorganisms (GCM) 10K type strain sequencing project: providing services to taxonomists for standard genome sequencing and annotation.</title>
        <authorList>
            <consortium name="The Broad Institute Genomics Platform"/>
            <consortium name="The Broad Institute Genome Sequencing Center for Infectious Disease"/>
            <person name="Wu L."/>
            <person name="Ma J."/>
        </authorList>
    </citation>
    <scope>NUCLEOTIDE SEQUENCE [LARGE SCALE GENOMIC DNA]</scope>
    <source>
        <strain evidence="1 2">JCM 15910</strain>
    </source>
</reference>
<dbReference type="RefSeq" id="WP_054588745.1">
    <property type="nucleotide sequence ID" value="NZ_BAAAFE010000007.1"/>
</dbReference>
<dbReference type="Proteomes" id="UP001500738">
    <property type="component" value="Unassembled WGS sequence"/>
</dbReference>
<protein>
    <submittedName>
        <fullName evidence="1">Uncharacterized protein</fullName>
    </submittedName>
</protein>
<evidence type="ECO:0000313" key="2">
    <source>
        <dbReference type="Proteomes" id="UP001500738"/>
    </source>
</evidence>
<accession>A0ABN1M363</accession>
<dbReference type="EMBL" id="BAAAFE010000007">
    <property type="protein sequence ID" value="GAA0863679.1"/>
    <property type="molecule type" value="Genomic_DNA"/>
</dbReference>
<organism evidence="1 2">
    <name type="scientific">Sphingopyxis soli</name>
    <dbReference type="NCBI Taxonomy" id="592051"/>
    <lineage>
        <taxon>Bacteria</taxon>
        <taxon>Pseudomonadati</taxon>
        <taxon>Pseudomonadota</taxon>
        <taxon>Alphaproteobacteria</taxon>
        <taxon>Sphingomonadales</taxon>
        <taxon>Sphingomonadaceae</taxon>
        <taxon>Sphingopyxis</taxon>
    </lineage>
</organism>
<evidence type="ECO:0000313" key="1">
    <source>
        <dbReference type="EMBL" id="GAA0863679.1"/>
    </source>
</evidence>
<name>A0ABN1M363_9SPHN</name>
<gene>
    <name evidence="1" type="ORF">GCM10009115_15170</name>
</gene>
<keyword evidence="2" id="KW-1185">Reference proteome</keyword>
<sequence>MAEHYLEASFSFACTDAELALLKEIFGAASDMMSGIVAPAPSPKILELFPPEDEDDLWSGLGTIFCDAYFPDFGARFEAGTASIDGVGQIAHIYGTPTFQPDPVATVIHRCCAESLLRAAIGFEWSESCSKPREGEFGGGWCAIFADRIEMHSTSEALSAALGQSAPSDPPHLERDAWTEYPAHPLADWKYQIANDDTRLGYRDWIAARVLGEPHDTAGDTDATSPVPEAPGLYLHLYHGRKDPDENLEDWGSEGPVIGPLAYVHTTYMCDVKFAAAPDVMDRFFPAVMAEWCARGLSNVAGPLCDWRLTIFDDYVEYDGIYYGDWTVFAATPSEVDERFAKVAKAA</sequence>
<comment type="caution">
    <text evidence="1">The sequence shown here is derived from an EMBL/GenBank/DDBJ whole genome shotgun (WGS) entry which is preliminary data.</text>
</comment>
<proteinExistence type="predicted"/>